<name>A0ABN7RJP3_OIKDI</name>
<organism evidence="2 3">
    <name type="scientific">Oikopleura dioica</name>
    <name type="common">Tunicate</name>
    <dbReference type="NCBI Taxonomy" id="34765"/>
    <lineage>
        <taxon>Eukaryota</taxon>
        <taxon>Metazoa</taxon>
        <taxon>Chordata</taxon>
        <taxon>Tunicata</taxon>
        <taxon>Appendicularia</taxon>
        <taxon>Copelata</taxon>
        <taxon>Oikopleuridae</taxon>
        <taxon>Oikopleura</taxon>
    </lineage>
</organism>
<dbReference type="EMBL" id="OU015568">
    <property type="protein sequence ID" value="CAG5079408.1"/>
    <property type="molecule type" value="Genomic_DNA"/>
</dbReference>
<evidence type="ECO:0000313" key="2">
    <source>
        <dbReference type="EMBL" id="CAG5079408.1"/>
    </source>
</evidence>
<feature type="coiled-coil region" evidence="1">
    <location>
        <begin position="92"/>
        <end position="126"/>
    </location>
</feature>
<protein>
    <submittedName>
        <fullName evidence="2">Oidioi.mRNA.OKI2018_I69.PAR.g9247.t1.cds</fullName>
    </submittedName>
</protein>
<gene>
    <name evidence="2" type="ORF">OKIOD_LOCUS805</name>
</gene>
<keyword evidence="1" id="KW-0175">Coiled coil</keyword>
<accession>A0ABN7RJP3</accession>
<reference evidence="2 3" key="1">
    <citation type="submission" date="2021-04" db="EMBL/GenBank/DDBJ databases">
        <authorList>
            <person name="Bliznina A."/>
        </authorList>
    </citation>
    <scope>NUCLEOTIDE SEQUENCE [LARGE SCALE GENOMIC DNA]</scope>
</reference>
<proteinExistence type="predicted"/>
<dbReference type="Proteomes" id="UP001158576">
    <property type="component" value="Chromosome PAR"/>
</dbReference>
<evidence type="ECO:0000256" key="1">
    <source>
        <dbReference type="SAM" id="Coils"/>
    </source>
</evidence>
<sequence>MVQIDLNDTIRKDGLFACFRPKLPKNLPRLPKLKKTTEKFEETADFEFEIRRFSGEDNDSEDRVSWRREVRKSWFEFDQFQQQKKEQGSETLENLRLQSQVYREEVNSLKRQIDELKEEKRHLAENMLPKTARYLL</sequence>
<keyword evidence="3" id="KW-1185">Reference proteome</keyword>
<evidence type="ECO:0000313" key="3">
    <source>
        <dbReference type="Proteomes" id="UP001158576"/>
    </source>
</evidence>